<dbReference type="InterPro" id="IPR017441">
    <property type="entry name" value="Protein_kinase_ATP_BS"/>
</dbReference>
<sequence>MALASGATFAGYTVARRLGSGATGDVYLVQDPRSSRWLALKVLSPPLSTDRDFRRRFRVETPIATNLYYPHIVAVHDRGEFEDQPYIVMEYVEGITAVRLMADRFPAVSPAGEALAILTDIAGALDYAHQRGLLHRDVKPANILLTDQGRGEQRILLADFGIAPPAGTVAYAAPEQLMGADTDGRADQYALAATVFHLLTGAPPVEHSDPAAALRQLLDDAPPRLSDQRPELARLDGVFAAALAKRPADRFGTCSEFAEAANEQAGVSTGDRSPEAVLVAEYPAYARPGIDDVDHIESAAKAQPAVRNPETLRPAAGALARRLDDFSTTPREPAPGRRLPGNIVVGAAAAVLFAGLLAVGFVAGRKTDTTAAPAARPTTSASAAPTASTPAAAPVPLDGTYRLEIQRTKQTFDYTPDPQPPDVTTWWAFRSSCTPGSCTAVGVLLDDGDHTQAKSSDGEPVVLDFRDGRWLARPEKATFPCIGLDGVQATHATTQVLSLRPQPRGEFAGEMTVTVQSNECVQQGAVLRAPAVAIRDGDVPPGVTVPDPAVIPESPTAPSGPHR</sequence>
<organism evidence="11 12">
    <name type="scientific">Mycobacterium malmoense</name>
    <dbReference type="NCBI Taxonomy" id="1780"/>
    <lineage>
        <taxon>Bacteria</taxon>
        <taxon>Bacillati</taxon>
        <taxon>Actinomycetota</taxon>
        <taxon>Actinomycetes</taxon>
        <taxon>Mycobacteriales</taxon>
        <taxon>Mycobacteriaceae</taxon>
        <taxon>Mycobacterium</taxon>
    </lineage>
</organism>
<keyword evidence="2 11" id="KW-0723">Serine/threonine-protein kinase</keyword>
<dbReference type="PROSITE" id="PS50011">
    <property type="entry name" value="PROTEIN_KINASE_DOM"/>
    <property type="match status" value="1"/>
</dbReference>
<dbReference type="CDD" id="cd14014">
    <property type="entry name" value="STKc_PknB_like"/>
    <property type="match status" value="1"/>
</dbReference>
<accession>A0ABX3SU78</accession>
<evidence type="ECO:0000256" key="9">
    <source>
        <dbReference type="SAM" id="Phobius"/>
    </source>
</evidence>
<feature type="compositionally biased region" description="Low complexity" evidence="8">
    <location>
        <begin position="539"/>
        <end position="550"/>
    </location>
</feature>
<feature type="domain" description="Protein kinase" evidence="10">
    <location>
        <begin position="12"/>
        <end position="267"/>
    </location>
</feature>
<keyword evidence="3" id="KW-0808">Transferase</keyword>
<evidence type="ECO:0000256" key="2">
    <source>
        <dbReference type="ARBA" id="ARBA00022527"/>
    </source>
</evidence>
<evidence type="ECO:0000256" key="5">
    <source>
        <dbReference type="ARBA" id="ARBA00022777"/>
    </source>
</evidence>
<feature type="compositionally biased region" description="Low complexity" evidence="8">
    <location>
        <begin position="369"/>
        <end position="394"/>
    </location>
</feature>
<evidence type="ECO:0000313" key="12">
    <source>
        <dbReference type="Proteomes" id="UP000243140"/>
    </source>
</evidence>
<evidence type="ECO:0000256" key="6">
    <source>
        <dbReference type="ARBA" id="ARBA00022840"/>
    </source>
</evidence>
<dbReference type="GO" id="GO:0004674">
    <property type="term" value="F:protein serine/threonine kinase activity"/>
    <property type="evidence" value="ECO:0007669"/>
    <property type="project" value="UniProtKB-KW"/>
</dbReference>
<keyword evidence="9" id="KW-0472">Membrane</keyword>
<dbReference type="SMART" id="SM00220">
    <property type="entry name" value="S_TKc"/>
    <property type="match status" value="1"/>
</dbReference>
<dbReference type="PANTHER" id="PTHR43289">
    <property type="entry name" value="MITOGEN-ACTIVATED PROTEIN KINASE KINASE KINASE 20-RELATED"/>
    <property type="match status" value="1"/>
</dbReference>
<keyword evidence="6 7" id="KW-0067">ATP-binding</keyword>
<dbReference type="EC" id="2.7.11.1" evidence="1"/>
<dbReference type="RefSeq" id="WP_083009965.1">
    <property type="nucleotide sequence ID" value="NZ_CP060015.1"/>
</dbReference>
<dbReference type="Proteomes" id="UP000243140">
    <property type="component" value="Unassembled WGS sequence"/>
</dbReference>
<keyword evidence="5 11" id="KW-0418">Kinase</keyword>
<dbReference type="InterPro" id="IPR011009">
    <property type="entry name" value="Kinase-like_dom_sf"/>
</dbReference>
<evidence type="ECO:0000256" key="4">
    <source>
        <dbReference type="ARBA" id="ARBA00022741"/>
    </source>
</evidence>
<evidence type="ECO:0000256" key="3">
    <source>
        <dbReference type="ARBA" id="ARBA00022679"/>
    </source>
</evidence>
<name>A0ABX3SU78_MYCMA</name>
<comment type="caution">
    <text evidence="11">The sequence shown here is derived from an EMBL/GenBank/DDBJ whole genome shotgun (WGS) entry which is preliminary data.</text>
</comment>
<evidence type="ECO:0000259" key="10">
    <source>
        <dbReference type="PROSITE" id="PS50011"/>
    </source>
</evidence>
<dbReference type="Gene3D" id="3.30.200.20">
    <property type="entry name" value="Phosphorylase Kinase, domain 1"/>
    <property type="match status" value="1"/>
</dbReference>
<keyword evidence="4 7" id="KW-0547">Nucleotide-binding</keyword>
<dbReference type="SUPFAM" id="SSF56112">
    <property type="entry name" value="Protein kinase-like (PK-like)"/>
    <property type="match status" value="1"/>
</dbReference>
<dbReference type="PANTHER" id="PTHR43289:SF6">
    <property type="entry name" value="SERINE_THREONINE-PROTEIN KINASE NEKL-3"/>
    <property type="match status" value="1"/>
</dbReference>
<feature type="binding site" evidence="7">
    <location>
        <position position="41"/>
    </location>
    <ligand>
        <name>ATP</name>
        <dbReference type="ChEBI" id="CHEBI:30616"/>
    </ligand>
</feature>
<proteinExistence type="predicted"/>
<keyword evidence="9" id="KW-1133">Transmembrane helix</keyword>
<dbReference type="PROSITE" id="PS00108">
    <property type="entry name" value="PROTEIN_KINASE_ST"/>
    <property type="match status" value="1"/>
</dbReference>
<evidence type="ECO:0000313" key="11">
    <source>
        <dbReference type="EMBL" id="ORA84095.1"/>
    </source>
</evidence>
<protein>
    <recommendedName>
        <fullName evidence="1">non-specific serine/threonine protein kinase</fullName>
        <ecNumber evidence="1">2.7.11.1</ecNumber>
    </recommendedName>
</protein>
<keyword evidence="9" id="KW-0812">Transmembrane</keyword>
<dbReference type="InterPro" id="IPR008271">
    <property type="entry name" value="Ser/Thr_kinase_AS"/>
</dbReference>
<feature type="region of interest" description="Disordered" evidence="8">
    <location>
        <begin position="538"/>
        <end position="563"/>
    </location>
</feature>
<gene>
    <name evidence="11" type="ORF">BST29_06200</name>
</gene>
<keyword evidence="12" id="KW-1185">Reference proteome</keyword>
<evidence type="ECO:0000256" key="8">
    <source>
        <dbReference type="SAM" id="MobiDB-lite"/>
    </source>
</evidence>
<dbReference type="Pfam" id="PF00069">
    <property type="entry name" value="Pkinase"/>
    <property type="match status" value="1"/>
</dbReference>
<feature type="transmembrane region" description="Helical" evidence="9">
    <location>
        <begin position="343"/>
        <end position="363"/>
    </location>
</feature>
<feature type="region of interest" description="Disordered" evidence="8">
    <location>
        <begin position="369"/>
        <end position="398"/>
    </location>
</feature>
<dbReference type="InterPro" id="IPR000719">
    <property type="entry name" value="Prot_kinase_dom"/>
</dbReference>
<reference evidence="11 12" key="1">
    <citation type="submission" date="2017-02" db="EMBL/GenBank/DDBJ databases">
        <title>The new phylogeny of genus Mycobacterium.</title>
        <authorList>
            <person name="Tortoli E."/>
            <person name="Trovato A."/>
            <person name="Cirillo D.M."/>
        </authorList>
    </citation>
    <scope>NUCLEOTIDE SEQUENCE [LARGE SCALE GENOMIC DNA]</scope>
    <source>
        <strain evidence="11 12">IP1130001</strain>
    </source>
</reference>
<evidence type="ECO:0000256" key="7">
    <source>
        <dbReference type="PROSITE-ProRule" id="PRU10141"/>
    </source>
</evidence>
<dbReference type="Gene3D" id="1.10.510.10">
    <property type="entry name" value="Transferase(Phosphotransferase) domain 1"/>
    <property type="match status" value="1"/>
</dbReference>
<dbReference type="EMBL" id="MVHV01000005">
    <property type="protein sequence ID" value="ORA84095.1"/>
    <property type="molecule type" value="Genomic_DNA"/>
</dbReference>
<dbReference type="PROSITE" id="PS00107">
    <property type="entry name" value="PROTEIN_KINASE_ATP"/>
    <property type="match status" value="1"/>
</dbReference>
<evidence type="ECO:0000256" key="1">
    <source>
        <dbReference type="ARBA" id="ARBA00012513"/>
    </source>
</evidence>